<dbReference type="AlphaFoldDB" id="A0A270NJR3"/>
<evidence type="ECO:0000259" key="7">
    <source>
        <dbReference type="Pfam" id="PF16535"/>
    </source>
</evidence>
<dbReference type="EMBL" id="NJGC01000009">
    <property type="protein sequence ID" value="PAM71825.1"/>
    <property type="molecule type" value="Genomic_DNA"/>
</dbReference>
<feature type="transmembrane region" description="Helical" evidence="5">
    <location>
        <begin position="393"/>
        <end position="412"/>
    </location>
</feature>
<evidence type="ECO:0000256" key="4">
    <source>
        <dbReference type="ARBA" id="ARBA00035640"/>
    </source>
</evidence>
<feature type="domain" description="IpaB/BipB/SctE N-terminal" evidence="7">
    <location>
        <begin position="124"/>
        <end position="268"/>
    </location>
</feature>
<evidence type="ECO:0000256" key="1">
    <source>
        <dbReference type="ARBA" id="ARBA00004301"/>
    </source>
</evidence>
<dbReference type="Proteomes" id="UP000216433">
    <property type="component" value="Unassembled WGS sequence"/>
</dbReference>
<dbReference type="InterPro" id="IPR006972">
    <property type="entry name" value="BipB-like_C"/>
</dbReference>
<keyword evidence="2" id="KW-1043">Host membrane</keyword>
<geneLocation type="plasmid" evidence="8">
    <name>unnamed1</name>
</geneLocation>
<dbReference type="EMBL" id="NJGC01000149">
    <property type="protein sequence ID" value="PAM64668.1"/>
    <property type="molecule type" value="Genomic_DNA"/>
</dbReference>
<organism evidence="9 10">
    <name type="scientific">Stenotrophomonas maltophilia</name>
    <name type="common">Pseudomonas maltophilia</name>
    <name type="synonym">Xanthomonas maltophilia</name>
    <dbReference type="NCBI Taxonomy" id="40324"/>
    <lineage>
        <taxon>Bacteria</taxon>
        <taxon>Pseudomonadati</taxon>
        <taxon>Pseudomonadota</taxon>
        <taxon>Gammaproteobacteria</taxon>
        <taxon>Lysobacterales</taxon>
        <taxon>Lysobacteraceae</taxon>
        <taxon>Stenotrophomonas</taxon>
        <taxon>Stenotrophomonas maltophilia group</taxon>
    </lineage>
</organism>
<name>A0A270NJR3_STEMA</name>
<feature type="domain" description="Translocator protein BipB-like C-terminal" evidence="6">
    <location>
        <begin position="293"/>
        <end position="594"/>
    </location>
</feature>
<evidence type="ECO:0000256" key="3">
    <source>
        <dbReference type="ARBA" id="ARBA00023026"/>
    </source>
</evidence>
<evidence type="ECO:0000256" key="5">
    <source>
        <dbReference type="SAM" id="Phobius"/>
    </source>
</evidence>
<evidence type="ECO:0000256" key="2">
    <source>
        <dbReference type="ARBA" id="ARBA00022870"/>
    </source>
</evidence>
<keyword evidence="5" id="KW-0472">Membrane</keyword>
<dbReference type="Pfam" id="PF04888">
    <property type="entry name" value="SseC"/>
    <property type="match status" value="1"/>
</dbReference>
<keyword evidence="8" id="KW-0614">Plasmid</keyword>
<proteinExistence type="inferred from homology"/>
<feature type="transmembrane region" description="Helical" evidence="5">
    <location>
        <begin position="432"/>
        <end position="457"/>
    </location>
</feature>
<evidence type="ECO:0000259" key="6">
    <source>
        <dbReference type="Pfam" id="PF04888"/>
    </source>
</evidence>
<comment type="caution">
    <text evidence="9">The sequence shown here is derived from an EMBL/GenBank/DDBJ whole genome shotgun (WGS) entry which is preliminary data.</text>
</comment>
<comment type="similarity">
    <text evidence="4">Belongs to the SctE/SipB/YopB family.</text>
</comment>
<sequence length="599" mass="61903">MLGKLILTRIHGPEILSSVPTLHPETNMMTSSITNAPSGLRLTEFMDRSHEAARHIVGQLRSEAMISATDTILAEIARKDHGTHAEAGRRAPTAEARPQLRAPDAEVLKQAEQQAANLSGDGFLTWVAASLQQVMARQSLDSLYSNAMTLLQKLAGKQQSAEQFSAGYQAAQDAYSQALAEAGAAAGEAGEAVAAAKAAKEELARLQQELDGMSPGDPGYAAKQQQLANATSTASTLQSVADAAVARSDAAAKTAADIGSQLQQLNQQAARVSGTLSQSEQPSRTMSARLTELMAMLQQLLGYARETNMQTAAEAAVQALKAQETEMTHLAAERAEELAKAASSSKWLGCIGKIIGWVVTVVSVVAAPFTGGLSMALAGVGLALAVTEEITGFSVLGAALQPVINLVVKLVQELTKVFGSLLESMGVVNADAIAQVMAFIATALVVAAIVVGGFILAKGAMAKLLPNIVKQTVGQVSKEATKITTKMASSVAGKQATAFMAKHGGTIAGTATAVGGATQVSTAVGGVVVADMHVTAAELLADQEGVKFNMGQTNLTLDALSEMITALEEAINAIVKSMDGAMESRRTAAKFMAANIGAI</sequence>
<dbReference type="InterPro" id="IPR032391">
    <property type="entry name" value="IpaB/BipB/SctE_N"/>
</dbReference>
<dbReference type="GO" id="GO:0033644">
    <property type="term" value="C:host cell membrane"/>
    <property type="evidence" value="ECO:0007669"/>
    <property type="project" value="UniProtKB-SubCell"/>
</dbReference>
<accession>A0A270NJR3</accession>
<gene>
    <name evidence="9" type="ORF">CEK00_09545</name>
    <name evidence="8" type="ORF">CEK00_21865</name>
</gene>
<dbReference type="Pfam" id="PF16535">
    <property type="entry name" value="T3SSipB"/>
    <property type="match status" value="1"/>
</dbReference>
<comment type="subcellular location">
    <subcellularLocation>
        <location evidence="1">Host membrane</location>
        <topology evidence="1">Multi-pass membrane protein</topology>
    </subcellularLocation>
</comment>
<keyword evidence="5" id="KW-0812">Transmembrane</keyword>
<keyword evidence="3" id="KW-0843">Virulence</keyword>
<evidence type="ECO:0000313" key="9">
    <source>
        <dbReference type="EMBL" id="PAM71825.1"/>
    </source>
</evidence>
<keyword evidence="5" id="KW-1133">Transmembrane helix</keyword>
<reference evidence="9 10" key="1">
    <citation type="submission" date="2017-06" db="EMBL/GenBank/DDBJ databases">
        <title>Genome sequencing and assembly of Stenotrophomonas maltophilia DF07.</title>
        <authorList>
            <person name="Iyer R."/>
        </authorList>
    </citation>
    <scope>NUCLEOTIDE SEQUENCE [LARGE SCALE GENOMIC DNA]</scope>
    <source>
        <strain evidence="9 10">DF07</strain>
        <plasmid evidence="8">unnamed1</plasmid>
    </source>
</reference>
<evidence type="ECO:0000313" key="8">
    <source>
        <dbReference type="EMBL" id="PAM64668.1"/>
    </source>
</evidence>
<dbReference type="Gene3D" id="1.20.120.330">
    <property type="entry name" value="Nucleotidyltransferases domain 2"/>
    <property type="match status" value="1"/>
</dbReference>
<protein>
    <submittedName>
        <fullName evidence="9">Uncharacterized protein</fullName>
    </submittedName>
</protein>
<feature type="transmembrane region" description="Helical" evidence="5">
    <location>
        <begin position="354"/>
        <end position="386"/>
    </location>
</feature>
<evidence type="ECO:0000313" key="10">
    <source>
        <dbReference type="Proteomes" id="UP000216433"/>
    </source>
</evidence>